<name>A0A841DUL9_9ACTN</name>
<evidence type="ECO:0000313" key="3">
    <source>
        <dbReference type="Proteomes" id="UP000558997"/>
    </source>
</evidence>
<evidence type="ECO:0000256" key="1">
    <source>
        <dbReference type="SAM" id="MobiDB-lite"/>
    </source>
</evidence>
<gene>
    <name evidence="2" type="ORF">HDA44_003906</name>
</gene>
<accession>A0A841DUL9</accession>
<evidence type="ECO:0000313" key="2">
    <source>
        <dbReference type="EMBL" id="MBB5980565.1"/>
    </source>
</evidence>
<feature type="region of interest" description="Disordered" evidence="1">
    <location>
        <begin position="107"/>
        <end position="134"/>
    </location>
</feature>
<dbReference type="AlphaFoldDB" id="A0A841DUL9"/>
<dbReference type="EMBL" id="JACHNF010000001">
    <property type="protein sequence ID" value="MBB5980565.1"/>
    <property type="molecule type" value="Genomic_DNA"/>
</dbReference>
<proteinExistence type="predicted"/>
<comment type="caution">
    <text evidence="2">The sequence shown here is derived from an EMBL/GenBank/DDBJ whole genome shotgun (WGS) entry which is preliminary data.</text>
</comment>
<organism evidence="2 3">
    <name type="scientific">Kribbella solani</name>
    <dbReference type="NCBI Taxonomy" id="236067"/>
    <lineage>
        <taxon>Bacteria</taxon>
        <taxon>Bacillati</taxon>
        <taxon>Actinomycetota</taxon>
        <taxon>Actinomycetes</taxon>
        <taxon>Propionibacteriales</taxon>
        <taxon>Kribbellaceae</taxon>
        <taxon>Kribbella</taxon>
    </lineage>
</organism>
<sequence length="212" mass="23607">MIDSQNARTVRGWVESYALFRNSQVSYPGFPQATSTDLLTEMMDRNSSDQAGGTERLLVRSITVTGNELRASLCSDGWDVFYFAADGTYHGEQSELALRTLVMRKSGPVTTPDTSTSHTRPAAQELVADTKPSPSLAGRTPYDIWLKGPRDNVFNNWIATSWDVSSRPPNDCVTWFKQNHPTVRYPSDYAYGQRPNHPVSPPPPTLPNDPGW</sequence>
<feature type="region of interest" description="Disordered" evidence="1">
    <location>
        <begin position="187"/>
        <end position="212"/>
    </location>
</feature>
<dbReference type="Proteomes" id="UP000558997">
    <property type="component" value="Unassembled WGS sequence"/>
</dbReference>
<feature type="compositionally biased region" description="Polar residues" evidence="1">
    <location>
        <begin position="108"/>
        <end position="119"/>
    </location>
</feature>
<reference evidence="2 3" key="1">
    <citation type="submission" date="2020-08" db="EMBL/GenBank/DDBJ databases">
        <title>Sequencing the genomes of 1000 actinobacteria strains.</title>
        <authorList>
            <person name="Klenk H.-P."/>
        </authorList>
    </citation>
    <scope>NUCLEOTIDE SEQUENCE [LARGE SCALE GENOMIC DNA]</scope>
    <source>
        <strain evidence="2 3">DSM 17294</strain>
    </source>
</reference>
<keyword evidence="3" id="KW-1185">Reference proteome</keyword>
<protein>
    <submittedName>
        <fullName evidence="2">Uncharacterized protein</fullName>
    </submittedName>
</protein>
<feature type="compositionally biased region" description="Pro residues" evidence="1">
    <location>
        <begin position="198"/>
        <end position="212"/>
    </location>
</feature>
<dbReference type="RefSeq" id="WP_184836406.1">
    <property type="nucleotide sequence ID" value="NZ_BAAAVN010000003.1"/>
</dbReference>